<feature type="compositionally biased region" description="Acidic residues" evidence="1">
    <location>
        <begin position="250"/>
        <end position="261"/>
    </location>
</feature>
<dbReference type="Gene3D" id="1.25.40.10">
    <property type="entry name" value="Tetratricopeptide repeat domain"/>
    <property type="match status" value="1"/>
</dbReference>
<evidence type="ECO:0000313" key="3">
    <source>
        <dbReference type="EMBL" id="CAE0009976.1"/>
    </source>
</evidence>
<proteinExistence type="predicted"/>
<feature type="domain" description="Glycosyltransferase 61 catalytic" evidence="2">
    <location>
        <begin position="356"/>
        <end position="440"/>
    </location>
</feature>
<reference evidence="3" key="1">
    <citation type="submission" date="2021-01" db="EMBL/GenBank/DDBJ databases">
        <authorList>
            <person name="Corre E."/>
            <person name="Pelletier E."/>
            <person name="Niang G."/>
            <person name="Scheremetjew M."/>
            <person name="Finn R."/>
            <person name="Kale V."/>
            <person name="Holt S."/>
            <person name="Cochrane G."/>
            <person name="Meng A."/>
            <person name="Brown T."/>
            <person name="Cohen L."/>
        </authorList>
    </citation>
    <scope>NUCLEOTIDE SEQUENCE</scope>
    <source>
        <strain evidence="3">RCC2336</strain>
    </source>
</reference>
<dbReference type="SUPFAM" id="SSF48452">
    <property type="entry name" value="TPR-like"/>
    <property type="match status" value="1"/>
</dbReference>
<name>A0A7S2YWY8_9CHLO</name>
<dbReference type="InterPro" id="IPR049625">
    <property type="entry name" value="Glyco_transf_61_cat"/>
</dbReference>
<organism evidence="3">
    <name type="scientific">Pycnococcus provasolii</name>
    <dbReference type="NCBI Taxonomy" id="41880"/>
    <lineage>
        <taxon>Eukaryota</taxon>
        <taxon>Viridiplantae</taxon>
        <taxon>Chlorophyta</taxon>
        <taxon>Pseudoscourfieldiophyceae</taxon>
        <taxon>Pseudoscourfieldiales</taxon>
        <taxon>Pycnococcaceae</taxon>
        <taxon>Pycnococcus</taxon>
    </lineage>
</organism>
<dbReference type="AlphaFoldDB" id="A0A7S2YWY8"/>
<feature type="region of interest" description="Disordered" evidence="1">
    <location>
        <begin position="249"/>
        <end position="278"/>
    </location>
</feature>
<dbReference type="Pfam" id="PF04577">
    <property type="entry name" value="Glyco_transf_61"/>
    <property type="match status" value="1"/>
</dbReference>
<feature type="compositionally biased region" description="Acidic residues" evidence="1">
    <location>
        <begin position="12"/>
        <end position="21"/>
    </location>
</feature>
<protein>
    <recommendedName>
        <fullName evidence="2">Glycosyltransferase 61 catalytic domain-containing protein</fullName>
    </recommendedName>
</protein>
<gene>
    <name evidence="3" type="ORF">PPRO1316_LOCUS1273</name>
</gene>
<accession>A0A7S2YWY8</accession>
<dbReference type="GO" id="GO:0016757">
    <property type="term" value="F:glycosyltransferase activity"/>
    <property type="evidence" value="ECO:0007669"/>
    <property type="project" value="InterPro"/>
</dbReference>
<dbReference type="InterPro" id="IPR011990">
    <property type="entry name" value="TPR-like_helical_dom_sf"/>
</dbReference>
<dbReference type="EMBL" id="HBHV01001820">
    <property type="protein sequence ID" value="CAE0009976.1"/>
    <property type="molecule type" value="Transcribed_RNA"/>
</dbReference>
<feature type="region of interest" description="Disordered" evidence="1">
    <location>
        <begin position="1"/>
        <end position="56"/>
    </location>
</feature>
<sequence length="513" mass="56418">MVVDYSRFDALSDSDDDDDDDSKNPRSGGSRGVGVGPSSSSRAPPHDHPVIIDPSNPPAFSVEIGYQYLAMASREKPTGSVEEAQLSHLLSQKLMQRNSEKTGDIPEAARLAKACIRISHALSEKGMQARGYLDLAQALYLLDDPSSTEEAIKHFTTARRFFEKSNEYLQDATTVAMGLGRCYQDLGYLAKADKEFTRAKKLAETDQDDKNVKNAKDALKEVRMAMAEAHSAARQDGMPDYDRFVRGVDNENDGDNDDDVDGVTTTTTSSARAVGPAEEQRRAFLSQFEQMSQAELERMMERMKPNSSYTKARRSAEAMVAKLRAEGRDAEAEELIAMLEEDDDTDDDDDDDVDAAEILLVMRNEPDGVRGMVGGKYLEELMKRAVKRVFGSDAPTVRTVDPGELTVKEQGRLFRAARLVVAPHGAALANLMFAARGATFMVMPLADDDGLAAQNQVYTHLAASLGVNMLLFPSLGTDFFGKFKVTKEGVKPLIIRLMRVLQGWRESAESCEA</sequence>
<evidence type="ECO:0000259" key="2">
    <source>
        <dbReference type="Pfam" id="PF04577"/>
    </source>
</evidence>
<evidence type="ECO:0000256" key="1">
    <source>
        <dbReference type="SAM" id="MobiDB-lite"/>
    </source>
</evidence>